<dbReference type="Proteomes" id="UP000434957">
    <property type="component" value="Unassembled WGS sequence"/>
</dbReference>
<dbReference type="GO" id="GO:0004190">
    <property type="term" value="F:aspartic-type endopeptidase activity"/>
    <property type="evidence" value="ECO:0007669"/>
    <property type="project" value="InterPro"/>
</dbReference>
<dbReference type="InterPro" id="IPR032567">
    <property type="entry name" value="RTL1-rel"/>
</dbReference>
<dbReference type="Gene3D" id="3.10.10.10">
    <property type="entry name" value="HIV Type 1 Reverse Transcriptase, subunit A, domain 1"/>
    <property type="match status" value="1"/>
</dbReference>
<feature type="region of interest" description="Disordered" evidence="1">
    <location>
        <begin position="30"/>
        <end position="54"/>
    </location>
</feature>
<gene>
    <name evidence="2" type="ORF">PR003_g25029</name>
</gene>
<dbReference type="PROSITE" id="PS00141">
    <property type="entry name" value="ASP_PROTEASE"/>
    <property type="match status" value="1"/>
</dbReference>
<feature type="region of interest" description="Disordered" evidence="1">
    <location>
        <begin position="595"/>
        <end position="614"/>
    </location>
</feature>
<dbReference type="PANTHER" id="PTHR15503:SF22">
    <property type="entry name" value="TRANSPOSON TY3-I GAG POLYPROTEIN"/>
    <property type="match status" value="1"/>
</dbReference>
<dbReference type="PANTHER" id="PTHR15503">
    <property type="entry name" value="LDOC1 RELATED"/>
    <property type="match status" value="1"/>
</dbReference>
<evidence type="ECO:0008006" key="4">
    <source>
        <dbReference type="Google" id="ProtNLM"/>
    </source>
</evidence>
<accession>A0A6A4CLM1</accession>
<name>A0A6A4CLM1_9STRA</name>
<comment type="caution">
    <text evidence="2">The sequence shown here is derived from an EMBL/GenBank/DDBJ whole genome shotgun (WGS) entry which is preliminary data.</text>
</comment>
<dbReference type="GO" id="GO:0006508">
    <property type="term" value="P:proteolysis"/>
    <property type="evidence" value="ECO:0007669"/>
    <property type="project" value="InterPro"/>
</dbReference>
<evidence type="ECO:0000256" key="1">
    <source>
        <dbReference type="SAM" id="MobiDB-lite"/>
    </source>
</evidence>
<dbReference type="CDD" id="cd00303">
    <property type="entry name" value="retropepsin_like"/>
    <property type="match status" value="1"/>
</dbReference>
<dbReference type="InterPro" id="IPR043502">
    <property type="entry name" value="DNA/RNA_pol_sf"/>
</dbReference>
<sequence length="614" mass="67701">MPEVWTSRGSVPRAGSGHCAHGVCCIRREDPGRTTKKRPGPVGAGRPTGWNGDLGPPVAARPSSPPVLHAHFNATTASGDSRLIIASFFVAGAWRPLRALLDSGATNNFFRASCLSILPAGVPVRDLPGDVVVKLADGKPRRVARRELSLPYTFDGFRSNDNFIVFDMNYAFDCILGIPWLVRYQPQIDWLARSVKRRQDFDVTEVFTHLLVAPRDWPHVTVVDGASTTHVVRRASDGPLCTTCAVLLTGDEDEEPARGRASERRAVEHPWLPRMKNETVEQRLPYVKEAVEQRFPSTNEAVEQWFPHANEAVEQRLPHAIEAVVQRLSHANEAVEQGPPHYFEAVEQGLSHDDAAGDQELPPRVNGEVENELSCLEEGEASSSESDTSVSSRGSRRTKTSRRSQRRLKPRRAVDPPSAPTESVCTVEYVDGAPNRTRVIEVASPPRDANSITRLPGLSWKNFLRDLKAGDIEQVCLITDGDSVSHVINSVDSADTSSRPKSAEPKSAREERFAAQSWESLKASGNPIYETAREFADVFPDKIPAELPADHGVRHEIDLAPGSKYCVTRQWPLPRDQVKAIDDFFEGRRQVGHVRESISPQSSPTFCVKKATGG</sequence>
<organism evidence="2 3">
    <name type="scientific">Phytophthora rubi</name>
    <dbReference type="NCBI Taxonomy" id="129364"/>
    <lineage>
        <taxon>Eukaryota</taxon>
        <taxon>Sar</taxon>
        <taxon>Stramenopiles</taxon>
        <taxon>Oomycota</taxon>
        <taxon>Peronosporomycetes</taxon>
        <taxon>Peronosporales</taxon>
        <taxon>Peronosporaceae</taxon>
        <taxon>Phytophthora</taxon>
    </lineage>
</organism>
<evidence type="ECO:0000313" key="3">
    <source>
        <dbReference type="Proteomes" id="UP000434957"/>
    </source>
</evidence>
<evidence type="ECO:0000313" key="2">
    <source>
        <dbReference type="EMBL" id="KAE9291455.1"/>
    </source>
</evidence>
<dbReference type="AlphaFoldDB" id="A0A6A4CLM1"/>
<reference evidence="2 3" key="1">
    <citation type="submission" date="2018-08" db="EMBL/GenBank/DDBJ databases">
        <title>Genomic investigation of the strawberry pathogen Phytophthora fragariae indicates pathogenicity is determined by transcriptional variation in three key races.</title>
        <authorList>
            <person name="Adams T.M."/>
            <person name="Armitage A.D."/>
            <person name="Sobczyk M.K."/>
            <person name="Bates H.J."/>
            <person name="Dunwell J.M."/>
            <person name="Nellist C.F."/>
            <person name="Harrison R.J."/>
        </authorList>
    </citation>
    <scope>NUCLEOTIDE SEQUENCE [LARGE SCALE GENOMIC DNA]</scope>
    <source>
        <strain evidence="2 3">SCRP333</strain>
    </source>
</reference>
<proteinExistence type="predicted"/>
<dbReference type="Pfam" id="PF08284">
    <property type="entry name" value="RVP_2"/>
    <property type="match status" value="1"/>
</dbReference>
<keyword evidence="3" id="KW-1185">Reference proteome</keyword>
<dbReference type="SUPFAM" id="SSF56672">
    <property type="entry name" value="DNA/RNA polymerases"/>
    <property type="match status" value="1"/>
</dbReference>
<feature type="region of interest" description="Disordered" evidence="1">
    <location>
        <begin position="374"/>
        <end position="424"/>
    </location>
</feature>
<feature type="compositionally biased region" description="Basic residues" evidence="1">
    <location>
        <begin position="394"/>
        <end position="411"/>
    </location>
</feature>
<dbReference type="InterPro" id="IPR021109">
    <property type="entry name" value="Peptidase_aspartic_dom_sf"/>
</dbReference>
<dbReference type="InterPro" id="IPR001969">
    <property type="entry name" value="Aspartic_peptidase_AS"/>
</dbReference>
<protein>
    <recommendedName>
        <fullName evidence="4">Polyprotein</fullName>
    </recommendedName>
</protein>
<feature type="compositionally biased region" description="Low complexity" evidence="1">
    <location>
        <begin position="382"/>
        <end position="393"/>
    </location>
</feature>
<dbReference type="EMBL" id="QXFT01002921">
    <property type="protein sequence ID" value="KAE9291455.1"/>
    <property type="molecule type" value="Genomic_DNA"/>
</dbReference>
<dbReference type="Gene3D" id="2.40.70.10">
    <property type="entry name" value="Acid Proteases"/>
    <property type="match status" value="1"/>
</dbReference>